<feature type="domain" description="CCHC-type" evidence="6">
    <location>
        <begin position="105"/>
        <end position="119"/>
    </location>
</feature>
<dbReference type="PROSITE" id="PS50158">
    <property type="entry name" value="ZF_CCHC"/>
    <property type="match status" value="1"/>
</dbReference>
<dbReference type="Pfam" id="PF00076">
    <property type="entry name" value="RRM_1"/>
    <property type="match status" value="1"/>
</dbReference>
<evidence type="ECO:0000313" key="7">
    <source>
        <dbReference type="EMBL" id="KAJ9575214.1"/>
    </source>
</evidence>
<accession>A0AAD7Z775</accession>
<dbReference type="InterPro" id="IPR012677">
    <property type="entry name" value="Nucleotide-bd_a/b_plait_sf"/>
</dbReference>
<name>A0AAD7Z775_DIPPU</name>
<evidence type="ECO:0000259" key="6">
    <source>
        <dbReference type="PROSITE" id="PS50158"/>
    </source>
</evidence>
<dbReference type="Gene3D" id="4.10.60.10">
    <property type="entry name" value="Zinc finger, CCHC-type"/>
    <property type="match status" value="1"/>
</dbReference>
<evidence type="ECO:0008006" key="9">
    <source>
        <dbReference type="Google" id="ProtNLM"/>
    </source>
</evidence>
<dbReference type="SMART" id="SM00360">
    <property type="entry name" value="RRM"/>
    <property type="match status" value="1"/>
</dbReference>
<dbReference type="PANTHER" id="PTHR23147">
    <property type="entry name" value="SERINE/ARGININE RICH SPLICING FACTOR"/>
    <property type="match status" value="1"/>
</dbReference>
<sequence length="186" mass="21125">MSRYRDSGSSDCKLYVGDLGSAASKQELEESFSYYGPLRNVWVARNPPGFAFVEYEDPRDAEDAVRGLDGRRVRVEMSNGMGGKGGGRFRGPPPRRGRPFHPEDRCYECGERGHYARDCYRYRSSRGGRRRDRIYKTSQDASSHRCHRGSMSIPLTSMRKFSPTAIYSSLANLPGIFRAFVKDCQQ</sequence>
<protein>
    <recommendedName>
        <fullName evidence="9">Serine/arginine-rich splicing factor 7</fullName>
    </recommendedName>
</protein>
<keyword evidence="2" id="KW-0862">Zinc</keyword>
<dbReference type="Proteomes" id="UP001233999">
    <property type="component" value="Unassembled WGS sequence"/>
</dbReference>
<feature type="region of interest" description="Disordered" evidence="4">
    <location>
        <begin position="76"/>
        <end position="97"/>
    </location>
</feature>
<keyword evidence="2" id="KW-0863">Zinc-finger</keyword>
<feature type="region of interest" description="Disordered" evidence="4">
    <location>
        <begin position="130"/>
        <end position="149"/>
    </location>
</feature>
<gene>
    <name evidence="7" type="ORF">L9F63_025832</name>
</gene>
<evidence type="ECO:0000256" key="2">
    <source>
        <dbReference type="PROSITE-ProRule" id="PRU00047"/>
    </source>
</evidence>
<organism evidence="7 8">
    <name type="scientific">Diploptera punctata</name>
    <name type="common">Pacific beetle cockroach</name>
    <dbReference type="NCBI Taxonomy" id="6984"/>
    <lineage>
        <taxon>Eukaryota</taxon>
        <taxon>Metazoa</taxon>
        <taxon>Ecdysozoa</taxon>
        <taxon>Arthropoda</taxon>
        <taxon>Hexapoda</taxon>
        <taxon>Insecta</taxon>
        <taxon>Pterygota</taxon>
        <taxon>Neoptera</taxon>
        <taxon>Polyneoptera</taxon>
        <taxon>Dictyoptera</taxon>
        <taxon>Blattodea</taxon>
        <taxon>Blaberoidea</taxon>
        <taxon>Blaberidae</taxon>
        <taxon>Diplopterinae</taxon>
        <taxon>Diploptera</taxon>
    </lineage>
</organism>
<evidence type="ECO:0000256" key="3">
    <source>
        <dbReference type="PROSITE-ProRule" id="PRU00176"/>
    </source>
</evidence>
<dbReference type="InterPro" id="IPR035979">
    <property type="entry name" value="RBD_domain_sf"/>
</dbReference>
<evidence type="ECO:0000259" key="5">
    <source>
        <dbReference type="PROSITE" id="PS50102"/>
    </source>
</evidence>
<dbReference type="GO" id="GO:0008270">
    <property type="term" value="F:zinc ion binding"/>
    <property type="evidence" value="ECO:0007669"/>
    <property type="project" value="UniProtKB-KW"/>
</dbReference>
<keyword evidence="2" id="KW-0479">Metal-binding</keyword>
<dbReference type="EMBL" id="JASPKZ010010118">
    <property type="protein sequence ID" value="KAJ9575214.1"/>
    <property type="molecule type" value="Genomic_DNA"/>
</dbReference>
<evidence type="ECO:0000256" key="4">
    <source>
        <dbReference type="SAM" id="MobiDB-lite"/>
    </source>
</evidence>
<keyword evidence="1 3" id="KW-0694">RNA-binding</keyword>
<dbReference type="CDD" id="cd12373">
    <property type="entry name" value="RRM_SRSF3_like"/>
    <property type="match status" value="1"/>
</dbReference>
<evidence type="ECO:0000256" key="1">
    <source>
        <dbReference type="ARBA" id="ARBA00022884"/>
    </source>
</evidence>
<reference evidence="7" key="1">
    <citation type="journal article" date="2023" name="IScience">
        <title>Live-bearing cockroach genome reveals convergent evolutionary mechanisms linked to viviparity in insects and beyond.</title>
        <authorList>
            <person name="Fouks B."/>
            <person name="Harrison M.C."/>
            <person name="Mikhailova A.A."/>
            <person name="Marchal E."/>
            <person name="English S."/>
            <person name="Carruthers M."/>
            <person name="Jennings E.C."/>
            <person name="Chiamaka E.L."/>
            <person name="Frigard R.A."/>
            <person name="Pippel M."/>
            <person name="Attardo G.M."/>
            <person name="Benoit J.B."/>
            <person name="Bornberg-Bauer E."/>
            <person name="Tobe S.S."/>
        </authorList>
    </citation>
    <scope>NUCLEOTIDE SEQUENCE</scope>
    <source>
        <strain evidence="7">Stay&amp;Tobe</strain>
    </source>
</reference>
<dbReference type="SMART" id="SM00343">
    <property type="entry name" value="ZnF_C2HC"/>
    <property type="match status" value="1"/>
</dbReference>
<dbReference type="PROSITE" id="PS50102">
    <property type="entry name" value="RRM"/>
    <property type="match status" value="1"/>
</dbReference>
<evidence type="ECO:0000313" key="8">
    <source>
        <dbReference type="Proteomes" id="UP001233999"/>
    </source>
</evidence>
<dbReference type="Gene3D" id="3.30.70.330">
    <property type="match status" value="1"/>
</dbReference>
<dbReference type="InterPro" id="IPR000504">
    <property type="entry name" value="RRM_dom"/>
</dbReference>
<dbReference type="InterPro" id="IPR050907">
    <property type="entry name" value="SRSF"/>
</dbReference>
<dbReference type="SUPFAM" id="SSF54928">
    <property type="entry name" value="RNA-binding domain, RBD"/>
    <property type="match status" value="1"/>
</dbReference>
<dbReference type="Pfam" id="PF00098">
    <property type="entry name" value="zf-CCHC"/>
    <property type="match status" value="1"/>
</dbReference>
<reference evidence="7" key="2">
    <citation type="submission" date="2023-05" db="EMBL/GenBank/DDBJ databases">
        <authorList>
            <person name="Fouks B."/>
        </authorList>
    </citation>
    <scope>NUCLEOTIDE SEQUENCE</scope>
    <source>
        <strain evidence="7">Stay&amp;Tobe</strain>
        <tissue evidence="7">Testes</tissue>
    </source>
</reference>
<dbReference type="GO" id="GO:0003723">
    <property type="term" value="F:RNA binding"/>
    <property type="evidence" value="ECO:0007669"/>
    <property type="project" value="UniProtKB-UniRule"/>
</dbReference>
<dbReference type="SUPFAM" id="SSF57756">
    <property type="entry name" value="Retrovirus zinc finger-like domains"/>
    <property type="match status" value="1"/>
</dbReference>
<keyword evidence="8" id="KW-1185">Reference proteome</keyword>
<dbReference type="AlphaFoldDB" id="A0AAD7Z775"/>
<proteinExistence type="predicted"/>
<feature type="domain" description="RRM" evidence="5">
    <location>
        <begin position="12"/>
        <end position="80"/>
    </location>
</feature>
<comment type="caution">
    <text evidence="7">The sequence shown here is derived from an EMBL/GenBank/DDBJ whole genome shotgun (WGS) entry which is preliminary data.</text>
</comment>
<dbReference type="FunFam" id="3.30.70.330:FF:001074">
    <property type="entry name" value="Splicing factor, arginine/serine-rich 7"/>
    <property type="match status" value="1"/>
</dbReference>
<feature type="compositionally biased region" description="Gly residues" evidence="4">
    <location>
        <begin position="80"/>
        <end position="89"/>
    </location>
</feature>
<dbReference type="InterPro" id="IPR001878">
    <property type="entry name" value="Znf_CCHC"/>
</dbReference>
<dbReference type="InterPro" id="IPR036875">
    <property type="entry name" value="Znf_CCHC_sf"/>
</dbReference>
<feature type="non-terminal residue" evidence="7">
    <location>
        <position position="1"/>
    </location>
</feature>